<dbReference type="EMBL" id="BAABAH010000005">
    <property type="protein sequence ID" value="GAA3817940.1"/>
    <property type="molecule type" value="Genomic_DNA"/>
</dbReference>
<organism evidence="1 2">
    <name type="scientific">Nocardioides panacisoli</name>
    <dbReference type="NCBI Taxonomy" id="627624"/>
    <lineage>
        <taxon>Bacteria</taxon>
        <taxon>Bacillati</taxon>
        <taxon>Actinomycetota</taxon>
        <taxon>Actinomycetes</taxon>
        <taxon>Propionibacteriales</taxon>
        <taxon>Nocardioidaceae</taxon>
        <taxon>Nocardioides</taxon>
    </lineage>
</organism>
<proteinExistence type="predicted"/>
<accession>A0ABP7IGH7</accession>
<dbReference type="InterPro" id="IPR052733">
    <property type="entry name" value="Chloroplast_QOR"/>
</dbReference>
<dbReference type="Proteomes" id="UP001501821">
    <property type="component" value="Unassembled WGS sequence"/>
</dbReference>
<protein>
    <recommendedName>
        <fullName evidence="3">NADP-dependent oxidoreductase</fullName>
    </recommendedName>
</protein>
<comment type="caution">
    <text evidence="1">The sequence shown here is derived from an EMBL/GenBank/DDBJ whole genome shotgun (WGS) entry which is preliminary data.</text>
</comment>
<dbReference type="PANTHER" id="PTHR44013:SF1">
    <property type="entry name" value="ZINC-TYPE ALCOHOL DEHYDROGENASE-LIKE PROTEIN C16A3.02C"/>
    <property type="match status" value="1"/>
</dbReference>
<evidence type="ECO:0000313" key="1">
    <source>
        <dbReference type="EMBL" id="GAA3817940.1"/>
    </source>
</evidence>
<evidence type="ECO:0008006" key="3">
    <source>
        <dbReference type="Google" id="ProtNLM"/>
    </source>
</evidence>
<name>A0ABP7IGH7_9ACTN</name>
<dbReference type="Pfam" id="PF13602">
    <property type="entry name" value="ADH_zinc_N_2"/>
    <property type="match status" value="1"/>
</dbReference>
<dbReference type="Gene3D" id="3.90.180.10">
    <property type="entry name" value="Medium-chain alcohol dehydrogenases, catalytic domain"/>
    <property type="match status" value="1"/>
</dbReference>
<dbReference type="InterPro" id="IPR036291">
    <property type="entry name" value="NAD(P)-bd_dom_sf"/>
</dbReference>
<sequence>MVGLTAWQALFEHAELTDGQRIIVNGASGAVGGYAVQLAKAAGAHVIATGSGRSHDRLLAQGADEIIDHTATDVAAAIDEPADVLLNLAPITPDQFEALAGRVRDGGVVVNTTVWMPAPGDEQRGVRGIDLYVRSDADQLAELVARVDRGELTVDIAERVVLADLPDVHARAAAGTLPGKLVVLP</sequence>
<dbReference type="SUPFAM" id="SSF51735">
    <property type="entry name" value="NAD(P)-binding Rossmann-fold domains"/>
    <property type="match status" value="1"/>
</dbReference>
<gene>
    <name evidence="1" type="ORF">GCM10022242_19850</name>
</gene>
<evidence type="ECO:0000313" key="2">
    <source>
        <dbReference type="Proteomes" id="UP001501821"/>
    </source>
</evidence>
<reference evidence="2" key="1">
    <citation type="journal article" date="2019" name="Int. J. Syst. Evol. Microbiol.">
        <title>The Global Catalogue of Microorganisms (GCM) 10K type strain sequencing project: providing services to taxonomists for standard genome sequencing and annotation.</title>
        <authorList>
            <consortium name="The Broad Institute Genomics Platform"/>
            <consortium name="The Broad Institute Genome Sequencing Center for Infectious Disease"/>
            <person name="Wu L."/>
            <person name="Ma J."/>
        </authorList>
    </citation>
    <scope>NUCLEOTIDE SEQUENCE [LARGE SCALE GENOMIC DNA]</scope>
    <source>
        <strain evidence="2">JCM 16953</strain>
    </source>
</reference>
<dbReference type="Gene3D" id="3.40.50.720">
    <property type="entry name" value="NAD(P)-binding Rossmann-like Domain"/>
    <property type="match status" value="1"/>
</dbReference>
<dbReference type="PANTHER" id="PTHR44013">
    <property type="entry name" value="ZINC-TYPE ALCOHOL DEHYDROGENASE-LIKE PROTEIN C16A3.02C"/>
    <property type="match status" value="1"/>
</dbReference>
<keyword evidence="2" id="KW-1185">Reference proteome</keyword>